<organism evidence="1 2">
    <name type="scientific">Leptospira santarosai serovar Arenal str. MAVJ 401</name>
    <dbReference type="NCBI Taxonomy" id="1049976"/>
    <lineage>
        <taxon>Bacteria</taxon>
        <taxon>Pseudomonadati</taxon>
        <taxon>Spirochaetota</taxon>
        <taxon>Spirochaetia</taxon>
        <taxon>Leptospirales</taxon>
        <taxon>Leptospiraceae</taxon>
        <taxon>Leptospira</taxon>
    </lineage>
</organism>
<dbReference type="Proteomes" id="UP000012106">
    <property type="component" value="Unassembled WGS sequence"/>
</dbReference>
<name>M6JEL4_9LEPT</name>
<sequence>MFCNEPLLTSNTIFPRLGGQWDKFSVKLIFPNQDSSD</sequence>
<proteinExistence type="predicted"/>
<evidence type="ECO:0000313" key="1">
    <source>
        <dbReference type="EMBL" id="EMN20424.1"/>
    </source>
</evidence>
<accession>M6JEL4</accession>
<evidence type="ECO:0000313" key="2">
    <source>
        <dbReference type="Proteomes" id="UP000012106"/>
    </source>
</evidence>
<dbReference type="AlphaFoldDB" id="M6JEL4"/>
<comment type="caution">
    <text evidence="1">The sequence shown here is derived from an EMBL/GenBank/DDBJ whole genome shotgun (WGS) entry which is preliminary data.</text>
</comment>
<gene>
    <name evidence="1" type="ORF">LEP1GSC063_0787</name>
</gene>
<protein>
    <submittedName>
        <fullName evidence="1">Uncharacterized protein</fullName>
    </submittedName>
</protein>
<reference evidence="1 2" key="1">
    <citation type="submission" date="2013-01" db="EMBL/GenBank/DDBJ databases">
        <authorList>
            <person name="Harkins D.M."/>
            <person name="Durkin A.S."/>
            <person name="Brinkac L.M."/>
            <person name="Haft D.H."/>
            <person name="Selengut J.D."/>
            <person name="Sanka R."/>
            <person name="DePew J."/>
            <person name="Purushe J."/>
            <person name="Hartskeerl R.A."/>
            <person name="Ahmed A."/>
            <person name="van der Linden H."/>
            <person name="Goris M.G.A."/>
            <person name="Vinetz J.M."/>
            <person name="Sutton G.G."/>
            <person name="Nierman W.C."/>
            <person name="Fouts D.E."/>
        </authorList>
    </citation>
    <scope>NUCLEOTIDE SEQUENCE [LARGE SCALE GENOMIC DNA]</scope>
    <source>
        <strain evidence="1 2">MAVJ 401</strain>
    </source>
</reference>
<dbReference type="EMBL" id="AHMU02000066">
    <property type="protein sequence ID" value="EMN20424.1"/>
    <property type="molecule type" value="Genomic_DNA"/>
</dbReference>